<dbReference type="Proteomes" id="UP000216101">
    <property type="component" value="Unassembled WGS sequence"/>
</dbReference>
<sequence length="336" mass="35776">MLKHVSAVLALLISTHAAAINIDLGPATGYNIFIKENFTQPGADSQGKIAIGGNANIGQYDVAVNYEPGTRRDGIQFWTDPGKYADVLVVGGNLTTTQWAWGNVKGNLILGGELTQGSSKNAVLGTTTKGKPIDFDAAFKQFTNLSQTLAGQSNTSGVEFKYNNWLILDGSASNDVYVANITGQMLASATDLTATGLDKNDTLIINVSGKNINFDSLNYGQRESFNALDMSASNILFNFFEAETITFSGGIKGNILAPNADFTFLQGDLSGQVIAKSWTGGWGAQANLWDGFFVPPIDPPTPTTPPTTVEVSEPATLLLLVFGLLALVAIRRSRRN</sequence>
<proteinExistence type="predicted"/>
<dbReference type="NCBIfam" id="TIGR04215">
    <property type="entry name" value="choice_anch_A"/>
    <property type="match status" value="1"/>
</dbReference>
<feature type="transmembrane region" description="Helical" evidence="1">
    <location>
        <begin position="311"/>
        <end position="330"/>
    </location>
</feature>
<comment type="caution">
    <text evidence="5">The sequence shown here is derived from an EMBL/GenBank/DDBJ whole genome shotgun (WGS) entry which is preliminary data.</text>
</comment>
<dbReference type="Pfam" id="PF07589">
    <property type="entry name" value="PEP-CTERM"/>
    <property type="match status" value="1"/>
</dbReference>
<evidence type="ECO:0000259" key="3">
    <source>
        <dbReference type="Pfam" id="PF07589"/>
    </source>
</evidence>
<protein>
    <recommendedName>
        <fullName evidence="7">PEP-CTERM sorting domain-containing protein</fullName>
    </recommendedName>
</protein>
<dbReference type="AlphaFoldDB" id="A0A266QAC0"/>
<evidence type="ECO:0000313" key="5">
    <source>
        <dbReference type="EMBL" id="OZY86289.1"/>
    </source>
</evidence>
<evidence type="ECO:0000256" key="2">
    <source>
        <dbReference type="SAM" id="SignalP"/>
    </source>
</evidence>
<keyword evidence="6" id="KW-1185">Reference proteome</keyword>
<evidence type="ECO:0000256" key="1">
    <source>
        <dbReference type="SAM" id="Phobius"/>
    </source>
</evidence>
<dbReference type="NCBIfam" id="TIGR02595">
    <property type="entry name" value="PEP_CTERM"/>
    <property type="match status" value="1"/>
</dbReference>
<feature type="signal peptide" evidence="2">
    <location>
        <begin position="1"/>
        <end position="19"/>
    </location>
</feature>
<keyword evidence="1" id="KW-0812">Transmembrane</keyword>
<dbReference type="RefSeq" id="WP_094983994.1">
    <property type="nucleotide sequence ID" value="NZ_NHNI01000001.1"/>
</dbReference>
<reference evidence="6" key="1">
    <citation type="submission" date="2017-05" db="EMBL/GenBank/DDBJ databases">
        <authorList>
            <person name="Barney B.M."/>
        </authorList>
    </citation>
    <scope>NUCLEOTIDE SEQUENCE [LARGE SCALE GENOMIC DNA]</scope>
    <source>
        <strain evidence="6">PSBB022</strain>
    </source>
</reference>
<evidence type="ECO:0000259" key="4">
    <source>
        <dbReference type="Pfam" id="PF20597"/>
    </source>
</evidence>
<name>A0A266QAC0_9GAMM</name>
<dbReference type="InterPro" id="IPR026588">
    <property type="entry name" value="Choice_anch_A"/>
</dbReference>
<feature type="domain" description="Choice-of-anchor A" evidence="4">
    <location>
        <begin position="24"/>
        <end position="282"/>
    </location>
</feature>
<organism evidence="5 6">
    <name type="scientific">Cellvibrio mixtus</name>
    <dbReference type="NCBI Taxonomy" id="39650"/>
    <lineage>
        <taxon>Bacteria</taxon>
        <taxon>Pseudomonadati</taxon>
        <taxon>Pseudomonadota</taxon>
        <taxon>Gammaproteobacteria</taxon>
        <taxon>Cellvibrionales</taxon>
        <taxon>Cellvibrionaceae</taxon>
        <taxon>Cellvibrio</taxon>
    </lineage>
</organism>
<keyword evidence="2" id="KW-0732">Signal</keyword>
<dbReference type="InterPro" id="IPR013424">
    <property type="entry name" value="Ice-binding_C"/>
</dbReference>
<keyword evidence="1" id="KW-1133">Transmembrane helix</keyword>
<keyword evidence="1" id="KW-0472">Membrane</keyword>
<feature type="domain" description="Ice-binding protein C-terminal" evidence="3">
    <location>
        <begin position="311"/>
        <end position="332"/>
    </location>
</feature>
<dbReference type="EMBL" id="NHNI01000001">
    <property type="protein sequence ID" value="OZY86289.1"/>
    <property type="molecule type" value="Genomic_DNA"/>
</dbReference>
<evidence type="ECO:0000313" key="6">
    <source>
        <dbReference type="Proteomes" id="UP000216101"/>
    </source>
</evidence>
<gene>
    <name evidence="5" type="ORF">CBP51_04485</name>
</gene>
<accession>A0A266QAC0</accession>
<dbReference type="Pfam" id="PF20597">
    <property type="entry name" value="pAdhesive_15"/>
    <property type="match status" value="1"/>
</dbReference>
<feature type="chain" id="PRO_5012402123" description="PEP-CTERM sorting domain-containing protein" evidence="2">
    <location>
        <begin position="20"/>
        <end position="336"/>
    </location>
</feature>
<evidence type="ECO:0008006" key="7">
    <source>
        <dbReference type="Google" id="ProtNLM"/>
    </source>
</evidence>